<keyword evidence="7" id="KW-0603">Photosystem I</keyword>
<feature type="binding site" evidence="6">
    <location>
        <position position="163"/>
    </location>
    <ligand>
        <name>chlorophyll a</name>
        <dbReference type="ChEBI" id="CHEBI:58416"/>
        <label>1</label>
    </ligand>
</feature>
<keyword evidence="7" id="KW-0793">Thylakoid</keyword>
<evidence type="ECO:0000256" key="1">
    <source>
        <dbReference type="ARBA" id="ARBA00022494"/>
    </source>
</evidence>
<keyword evidence="2 7" id="KW-0150">Chloroplast</keyword>
<evidence type="ECO:0000313" key="8">
    <source>
        <dbReference type="EMBL" id="GIL70074.1"/>
    </source>
</evidence>
<gene>
    <name evidence="8" type="ORF">Vretifemale_915</name>
    <name evidence="9" type="ORF">Vretimale_3349</name>
</gene>
<reference evidence="8" key="1">
    <citation type="journal article" date="2021" name="Proc. Natl. Acad. Sci. U.S.A.">
        <title>Three genomes in the algal genus Volvox reveal the fate of a haploid sex-determining region after a transition to homothallism.</title>
        <authorList>
            <person name="Yamamoto K."/>
            <person name="Hamaji T."/>
            <person name="Kawai-Toyooka H."/>
            <person name="Matsuzaki R."/>
            <person name="Takahashi F."/>
            <person name="Nishimura Y."/>
            <person name="Kawachi M."/>
            <person name="Noguchi H."/>
            <person name="Minakuchi Y."/>
            <person name="Umen J.G."/>
            <person name="Toyoda A."/>
            <person name="Nozaki H."/>
        </authorList>
    </citation>
    <scope>NUCLEOTIDE SEQUENCE</scope>
    <source>
        <strain evidence="9">NIES-3785</strain>
        <strain evidence="8">NIES-3786</strain>
    </source>
</reference>
<dbReference type="OrthoDB" id="423598at2759"/>
<dbReference type="Proteomes" id="UP000747110">
    <property type="component" value="Unassembled WGS sequence"/>
</dbReference>
<dbReference type="GO" id="GO:0009535">
    <property type="term" value="C:chloroplast thylakoid membrane"/>
    <property type="evidence" value="ECO:0007669"/>
    <property type="project" value="UniProtKB-SubCell"/>
</dbReference>
<dbReference type="PANTHER" id="PTHR21649">
    <property type="entry name" value="CHLOROPHYLL A/B BINDING PROTEIN"/>
    <property type="match status" value="1"/>
</dbReference>
<dbReference type="GO" id="GO:0016168">
    <property type="term" value="F:chlorophyll binding"/>
    <property type="evidence" value="ECO:0007669"/>
    <property type="project" value="UniProtKB-KW"/>
</dbReference>
<feature type="binding site" evidence="6">
    <location>
        <position position="175"/>
    </location>
    <ligand>
        <name>chlorophyll a</name>
        <dbReference type="ChEBI" id="CHEBI:58416"/>
        <label>1</label>
    </ligand>
</feature>
<evidence type="ECO:0000256" key="4">
    <source>
        <dbReference type="ARBA" id="ARBA00022640"/>
    </source>
</evidence>
<comment type="similarity">
    <text evidence="7">Belongs to the light-harvesting chlorophyll a/b-binding (LHC) protein family.</text>
</comment>
<keyword evidence="7" id="KW-0604">Photosystem II</keyword>
<name>A0A8J4BWM4_9CHLO</name>
<feature type="binding site" evidence="6">
    <location>
        <position position="71"/>
    </location>
    <ligand>
        <name>chlorophyll a</name>
        <dbReference type="ChEBI" id="CHEBI:58416"/>
        <label>1</label>
    </ligand>
</feature>
<evidence type="ECO:0000256" key="2">
    <source>
        <dbReference type="ARBA" id="ARBA00022528"/>
    </source>
</evidence>
<dbReference type="GO" id="GO:0009523">
    <property type="term" value="C:photosystem II"/>
    <property type="evidence" value="ECO:0007669"/>
    <property type="project" value="UniProtKB-KW"/>
</dbReference>
<dbReference type="GO" id="GO:0009522">
    <property type="term" value="C:photosystem I"/>
    <property type="evidence" value="ECO:0007669"/>
    <property type="project" value="UniProtKB-KW"/>
</dbReference>
<feature type="binding site" evidence="6">
    <location>
        <position position="106"/>
    </location>
    <ligand>
        <name>chlorophyll a</name>
        <dbReference type="ChEBI" id="CHEBI:58416"/>
        <label>1</label>
    </ligand>
</feature>
<feature type="binding site" evidence="6">
    <location>
        <position position="158"/>
    </location>
    <ligand>
        <name>chlorophyll a</name>
        <dbReference type="ChEBI" id="CHEBI:58416"/>
        <label>1</label>
    </ligand>
</feature>
<dbReference type="GO" id="GO:0009765">
    <property type="term" value="P:photosynthesis, light harvesting"/>
    <property type="evidence" value="ECO:0007669"/>
    <property type="project" value="InterPro"/>
</dbReference>
<protein>
    <recommendedName>
        <fullName evidence="7">Chlorophyll a-b binding protein, chloroplastic</fullName>
    </recommendedName>
</protein>
<sequence>MATMMMRSRVAAGVRPSRATAVRVSASTRPMWYPGATAPKHLDGTLLGDYGFDPLRLGTNPDQLKWFREAELTNGRWAMAAVAGILFTDLVGLPKFWLAGAESYALDTPTLALIEVLVFAVLEGKRYEIYKKTGETGFLSFAPFDPLGMKSEEMKLKELKNGRLAMLAFVGFCSQAAVRGKGPIECLTDHIADPGHVNIYTSSVGPETAVTVAVLCVLPIIIEATKTLNPGKEAVPYFPWNEPWNKV</sequence>
<comment type="function">
    <text evidence="7">The light-harvesting complex (LHC) functions as a light receptor, it captures and delivers excitation energy to photosystems with which it is closely associated.</text>
</comment>
<keyword evidence="3 7" id="KW-0602">Photosynthesis</keyword>
<dbReference type="SUPFAM" id="SSF103511">
    <property type="entry name" value="Chlorophyll a-b binding protein"/>
    <property type="match status" value="1"/>
</dbReference>
<comment type="caution">
    <text evidence="8">The sequence shown here is derived from an EMBL/GenBank/DDBJ whole genome shotgun (WGS) entry which is preliminary data.</text>
</comment>
<evidence type="ECO:0000256" key="6">
    <source>
        <dbReference type="PIRSR" id="PIRSR601344-1"/>
    </source>
</evidence>
<evidence type="ECO:0000313" key="10">
    <source>
        <dbReference type="Proteomes" id="UP000747110"/>
    </source>
</evidence>
<keyword evidence="5 7" id="KW-0157">Chromophore</keyword>
<dbReference type="Gene3D" id="1.10.3460.10">
    <property type="entry name" value="Chlorophyll a/b binding protein domain"/>
    <property type="match status" value="1"/>
</dbReference>
<organism evidence="8 10">
    <name type="scientific">Volvox reticuliferus</name>
    <dbReference type="NCBI Taxonomy" id="1737510"/>
    <lineage>
        <taxon>Eukaryota</taxon>
        <taxon>Viridiplantae</taxon>
        <taxon>Chlorophyta</taxon>
        <taxon>core chlorophytes</taxon>
        <taxon>Chlorophyceae</taxon>
        <taxon>CS clade</taxon>
        <taxon>Chlamydomonadales</taxon>
        <taxon>Volvocaceae</taxon>
        <taxon>Volvox</taxon>
    </lineage>
</organism>
<dbReference type="InterPro" id="IPR001344">
    <property type="entry name" value="Chloro_AB-bd_pln"/>
</dbReference>
<keyword evidence="4 7" id="KW-0934">Plastid</keyword>
<evidence type="ECO:0000256" key="7">
    <source>
        <dbReference type="RuleBase" id="RU363080"/>
    </source>
</evidence>
<keyword evidence="10" id="KW-1185">Reference proteome</keyword>
<proteinExistence type="inferred from homology"/>
<feature type="binding site" description="axial binding residue" evidence="6">
    <location>
        <position position="76"/>
    </location>
    <ligand>
        <name>chlorophyll b</name>
        <dbReference type="ChEBI" id="CHEBI:61721"/>
        <label>1</label>
    </ligand>
    <ligandPart>
        <name>Mg</name>
        <dbReference type="ChEBI" id="CHEBI:25107"/>
    </ligandPart>
</feature>
<keyword evidence="1 6" id="KW-0148">Chlorophyll</keyword>
<dbReference type="InterPro" id="IPR022796">
    <property type="entry name" value="Chloroa_b-bind"/>
</dbReference>
<dbReference type="EMBL" id="BNCQ01000005">
    <property type="protein sequence ID" value="GIL97800.1"/>
    <property type="molecule type" value="Genomic_DNA"/>
</dbReference>
<accession>A0A8J4BWM4</accession>
<dbReference type="Pfam" id="PF00504">
    <property type="entry name" value="Chloroa_b-bind"/>
    <property type="match status" value="1"/>
</dbReference>
<evidence type="ECO:0000313" key="9">
    <source>
        <dbReference type="EMBL" id="GIL97800.1"/>
    </source>
</evidence>
<feature type="binding site" evidence="6">
    <location>
        <position position="161"/>
    </location>
    <ligand>
        <name>chlorophyll a</name>
        <dbReference type="ChEBI" id="CHEBI:58416"/>
        <label>1</label>
    </ligand>
</feature>
<dbReference type="AlphaFoldDB" id="A0A8J4BWM4"/>
<feature type="binding site" evidence="6">
    <location>
        <position position="190"/>
    </location>
    <ligand>
        <name>chlorophyll a</name>
        <dbReference type="ChEBI" id="CHEBI:58416"/>
        <label>1</label>
    </ligand>
</feature>
<feature type="binding site" evidence="6">
    <location>
        <position position="157"/>
    </location>
    <ligand>
        <name>chlorophyll a</name>
        <dbReference type="ChEBI" id="CHEBI:58416"/>
        <label>1</label>
    </ligand>
</feature>
<dbReference type="EMBL" id="BNCP01000002">
    <property type="protein sequence ID" value="GIL70074.1"/>
    <property type="molecule type" value="Genomic_DNA"/>
</dbReference>
<dbReference type="Proteomes" id="UP000722791">
    <property type="component" value="Unassembled WGS sequence"/>
</dbReference>
<evidence type="ECO:0000256" key="5">
    <source>
        <dbReference type="ARBA" id="ARBA00022991"/>
    </source>
</evidence>
<comment type="subcellular location">
    <subcellularLocation>
        <location evidence="7">Plastid</location>
        <location evidence="7">Chloroplast thylakoid membrane</location>
    </subcellularLocation>
</comment>
<evidence type="ECO:0000256" key="3">
    <source>
        <dbReference type="ARBA" id="ARBA00022531"/>
    </source>
</evidence>